<dbReference type="GO" id="GO:0046872">
    <property type="term" value="F:metal ion binding"/>
    <property type="evidence" value="ECO:0007669"/>
    <property type="project" value="UniProtKB-KW"/>
</dbReference>
<dbReference type="GO" id="GO:0006302">
    <property type="term" value="P:double-strand break repair"/>
    <property type="evidence" value="ECO:0007669"/>
    <property type="project" value="InterPro"/>
</dbReference>
<dbReference type="EMBL" id="AWNI01000022">
    <property type="protein sequence ID" value="ETS61066.1"/>
    <property type="molecule type" value="Genomic_DNA"/>
</dbReference>
<dbReference type="GO" id="GO:0000794">
    <property type="term" value="C:condensed nuclear chromosome"/>
    <property type="evidence" value="ECO:0007669"/>
    <property type="project" value="TreeGrafter"/>
</dbReference>
<comment type="cofactor">
    <cofactor evidence="1">
        <name>Zn(2+)</name>
        <dbReference type="ChEBI" id="CHEBI:29105"/>
    </cofactor>
</comment>
<evidence type="ECO:0000256" key="9">
    <source>
        <dbReference type="ARBA" id="ARBA00022801"/>
    </source>
</evidence>
<accession>W3VJY5</accession>
<dbReference type="GO" id="GO:0003691">
    <property type="term" value="F:double-stranded telomeric DNA binding"/>
    <property type="evidence" value="ECO:0007669"/>
    <property type="project" value="TreeGrafter"/>
</dbReference>
<dbReference type="Gene3D" id="3.40.50.300">
    <property type="entry name" value="P-loop containing nucleotide triphosphate hydrolases"/>
    <property type="match status" value="2"/>
</dbReference>
<evidence type="ECO:0000256" key="4">
    <source>
        <dbReference type="ARBA" id="ARBA00009439"/>
    </source>
</evidence>
<dbReference type="GO" id="GO:0000722">
    <property type="term" value="P:telomere maintenance via recombination"/>
    <property type="evidence" value="ECO:0007669"/>
    <property type="project" value="TreeGrafter"/>
</dbReference>
<evidence type="ECO:0000256" key="12">
    <source>
        <dbReference type="ARBA" id="ARBA00023204"/>
    </source>
</evidence>
<dbReference type="InterPro" id="IPR004584">
    <property type="entry name" value="Rad50_eukaryotes"/>
</dbReference>
<dbReference type="NCBIfam" id="TIGR00606">
    <property type="entry name" value="rad50"/>
    <property type="match status" value="1"/>
</dbReference>
<comment type="caution">
    <text evidence="18">The sequence shown here is derived from an EMBL/GenBank/DDBJ whole genome shotgun (WGS) entry which is preliminary data.</text>
</comment>
<dbReference type="InterPro" id="IPR027417">
    <property type="entry name" value="P-loop_NTPase"/>
</dbReference>
<evidence type="ECO:0000256" key="3">
    <source>
        <dbReference type="ARBA" id="ARBA00004286"/>
    </source>
</evidence>
<sequence length="1415" mass="159311">MGTDRQLSLLATMAWDASQDGLEAPMMMGSKSAGRKSDEPTVDLHAKSRSAAQAGREPDPELSERASPAAEPKKCWSPHARDSAAASDSGCPAAPSSPSPSHGHSEMASLDKLAIRGVRSFDDKSINIIQFFQPLTVIVGYNGSGKTTIIECLKYATTGDLPPNTKGGAFVHDPQMATSNEVKAQVRLRFYAANKVRMNCVRNLQVSRKKGGGLTMKTLEGLLQIADDDAKTGKRGTLSTKCSELDEEIPRLLGVSRSILENVIFCHQEDSNWPLAEPASLKKKFDDIFEATRYTKALDNIKSLRKDRTNQLKVDKAALEGLKVDKDRADTIKSKLTHLQADLAQKEAKLEDLNEEIRIKTVQNSKFYDEATRFREIVSRAETLEEKERLHKENMEALKATMTPIKDNDEDLQKRKQTFRAQLDQSHAKISTLQTRIAKREDELEAHEQRHRKKLSDKGGLEAEKRAHVQAKEKRETAVKRISNELGIKGFAGDGLSDAQIRSFEDRVKEDVRKLDDELGRLREANAQKDDQLTTAWQNARAELRAKQNAREQLVDNVRKLREKIKRAQEELDGYALSDTDVEAATRERESLAAKQTAAQKEFTDANYDEQIRRKNAEIREKDDLREERTAEINLLNRHAELRASLALKMQQAGSRRTNAQGLFDRHKASISQHVASDVELSSVEHELMRALSKLENQASEVEAKNVEKNRQLQEVESTISFARKQLKSKEAAANELQQAITAILSPDFDSAEEAVKVCAEEIAAAKDEYASIDSLDSFLRRVLREAKGKGHCFACNRGVTPSEYEAIEKHVSSTLSTSNTAEKKKTLKADIDGWTERSAECQIALAKDAQLKAIRGTEMAELRKTLDTKEAELKQVAAAAEKASAEVSKIQSQLKELQSLRRVGSDIARLLSEAGDLESEVRGLQSDLATTGSTQTGEQVQAEIDQLASSIRVLKRELNVLQQDRETKRTLINSLERDAHRAEVAVITKQQEQAKKTAVQTHLGEMNADLEEQQKRIKSLEAEIETSNAPIRRAKEELETFKAEAGEAENKLKRRADELEGWAKQIRELNAAVNAYIQQRGDERLEECEEAINTLVEQIQAIHRDVKELTDKAAELQKELNQSQATERNILDNIRYRQLAKDVAQIEEEINSLDLEQAQRSRKHFADKYTEAKEEENKLNGEASHLSGELASLRSQIKGREAELRDEFKGVHQNYKRKLIEVKTSEMANNDLEKYAKALENAIMRYHAIKMEEINDIVRYLWQKTYQGTDIDTILIKSDNEGARGNRSYNYRVCMVKDTVEMDMRGRCSAGQKVLASIIIRLALAESFGSNCGILALDEPTTNLDKDNIEALARSLADLIKERAENSQLQLIVITHDEDFLTLLGQNDVLEYYWRVSRDVHQKSIIERERIRNT</sequence>
<protein>
    <recommendedName>
        <fullName evidence="5">DNA repair protein RAD50</fullName>
    </recommendedName>
</protein>
<dbReference type="GO" id="GO:0030870">
    <property type="term" value="C:Mre11 complex"/>
    <property type="evidence" value="ECO:0007669"/>
    <property type="project" value="InterPro"/>
</dbReference>
<dbReference type="GO" id="GO:0016887">
    <property type="term" value="F:ATP hydrolysis activity"/>
    <property type="evidence" value="ECO:0007669"/>
    <property type="project" value="InterPro"/>
</dbReference>
<evidence type="ECO:0000256" key="6">
    <source>
        <dbReference type="ARBA" id="ARBA00022454"/>
    </source>
</evidence>
<dbReference type="Pfam" id="PF13476">
    <property type="entry name" value="AAA_23"/>
    <property type="match status" value="1"/>
</dbReference>
<keyword evidence="19" id="KW-1185">Reference proteome</keyword>
<keyword evidence="11 15" id="KW-0175">Coiled coil</keyword>
<dbReference type="GO" id="GO:0051880">
    <property type="term" value="F:G-quadruplex DNA binding"/>
    <property type="evidence" value="ECO:0007669"/>
    <property type="project" value="TreeGrafter"/>
</dbReference>
<comment type="similarity">
    <text evidence="4">Belongs to the SMC family. RAD50 subfamily.</text>
</comment>
<gene>
    <name evidence="18" type="ORF">PaG_05005</name>
</gene>
<feature type="coiled-coil region" evidence="15">
    <location>
        <begin position="860"/>
        <end position="1176"/>
    </location>
</feature>
<feature type="compositionally biased region" description="Basic and acidic residues" evidence="16">
    <location>
        <begin position="456"/>
        <end position="475"/>
    </location>
</feature>
<feature type="coiled-coil region" evidence="15">
    <location>
        <begin position="681"/>
        <end position="769"/>
    </location>
</feature>
<comment type="subcellular location">
    <subcellularLocation>
        <location evidence="3">Chromosome</location>
    </subcellularLocation>
    <subcellularLocation>
        <location evidence="2">Nucleus</location>
    </subcellularLocation>
</comment>
<keyword evidence="8" id="KW-0227">DNA damage</keyword>
<keyword evidence="10" id="KW-0862">Zinc</keyword>
<name>W3VJY5_MOEAP</name>
<comment type="catalytic activity">
    <reaction evidence="14">
        <text>ATP + H2O = ADP + phosphate + H(+)</text>
        <dbReference type="Rhea" id="RHEA:13065"/>
        <dbReference type="ChEBI" id="CHEBI:15377"/>
        <dbReference type="ChEBI" id="CHEBI:15378"/>
        <dbReference type="ChEBI" id="CHEBI:30616"/>
        <dbReference type="ChEBI" id="CHEBI:43474"/>
        <dbReference type="ChEBI" id="CHEBI:456216"/>
    </reaction>
</comment>
<evidence type="ECO:0000256" key="10">
    <source>
        <dbReference type="ARBA" id="ARBA00022833"/>
    </source>
</evidence>
<dbReference type="GO" id="GO:0007004">
    <property type="term" value="P:telomere maintenance via telomerase"/>
    <property type="evidence" value="ECO:0007669"/>
    <property type="project" value="TreeGrafter"/>
</dbReference>
<dbReference type="GO" id="GO:0043047">
    <property type="term" value="F:single-stranded telomeric DNA binding"/>
    <property type="evidence" value="ECO:0007669"/>
    <property type="project" value="TreeGrafter"/>
</dbReference>
<evidence type="ECO:0000256" key="16">
    <source>
        <dbReference type="SAM" id="MobiDB-lite"/>
    </source>
</evidence>
<dbReference type="OrthoDB" id="18797at2759"/>
<keyword evidence="9" id="KW-0378">Hydrolase</keyword>
<evidence type="ECO:0000256" key="7">
    <source>
        <dbReference type="ARBA" id="ARBA00022723"/>
    </source>
</evidence>
<feature type="compositionally biased region" description="Basic and acidic residues" evidence="16">
    <location>
        <begin position="35"/>
        <end position="46"/>
    </location>
</feature>
<keyword evidence="12" id="KW-0234">DNA repair</keyword>
<dbReference type="Pfam" id="PF13558">
    <property type="entry name" value="SbcC_Walker_B"/>
    <property type="match status" value="1"/>
</dbReference>
<evidence type="ECO:0000256" key="1">
    <source>
        <dbReference type="ARBA" id="ARBA00001947"/>
    </source>
</evidence>
<proteinExistence type="inferred from homology"/>
<feature type="coiled-coil region" evidence="15">
    <location>
        <begin position="505"/>
        <end position="628"/>
    </location>
</feature>
<evidence type="ECO:0000256" key="14">
    <source>
        <dbReference type="ARBA" id="ARBA00049360"/>
    </source>
</evidence>
<feature type="compositionally biased region" description="Basic and acidic residues" evidence="16">
    <location>
        <begin position="71"/>
        <end position="82"/>
    </location>
</feature>
<feature type="region of interest" description="Disordered" evidence="16">
    <location>
        <begin position="16"/>
        <end position="107"/>
    </location>
</feature>
<dbReference type="InterPro" id="IPR038729">
    <property type="entry name" value="Rad50/SbcC_AAA"/>
</dbReference>
<dbReference type="HOGENOM" id="CLU_006184_0_0_1"/>
<evidence type="ECO:0000256" key="13">
    <source>
        <dbReference type="ARBA" id="ARBA00023242"/>
    </source>
</evidence>
<feature type="coiled-coil region" evidence="15">
    <location>
        <begin position="329"/>
        <end position="401"/>
    </location>
</feature>
<dbReference type="Gene3D" id="1.10.287.1490">
    <property type="match status" value="1"/>
</dbReference>
<dbReference type="FunFam" id="3.40.50.300:FF:001195">
    <property type="entry name" value="DNA repair protein rad50"/>
    <property type="match status" value="1"/>
</dbReference>
<evidence type="ECO:0000313" key="19">
    <source>
        <dbReference type="Proteomes" id="UP000019462"/>
    </source>
</evidence>
<evidence type="ECO:0000256" key="2">
    <source>
        <dbReference type="ARBA" id="ARBA00004123"/>
    </source>
</evidence>
<feature type="compositionally biased region" description="Low complexity" evidence="16">
    <location>
        <begin position="83"/>
        <end position="102"/>
    </location>
</feature>
<feature type="region of interest" description="Disordered" evidence="16">
    <location>
        <begin position="443"/>
        <end position="475"/>
    </location>
</feature>
<reference evidence="18 19" key="1">
    <citation type="journal article" date="2014" name="Genome Announc.">
        <title>Genome sequence of the basidiomycetous fungus Pseudozyma aphidis DSM70725, an efficient producer of biosurfactant mannosylerythritol lipids.</title>
        <authorList>
            <person name="Lorenz S."/>
            <person name="Guenther M."/>
            <person name="Grumaz C."/>
            <person name="Rupp S."/>
            <person name="Zibek S."/>
            <person name="Sohn K."/>
        </authorList>
    </citation>
    <scope>NUCLEOTIDE SEQUENCE [LARGE SCALE GENOMIC DNA]</scope>
    <source>
        <strain evidence="19">ATCC 32657 / CBS 517.83 / DSM 70725 / JCM 10318 / NBRC 10182 / NRRL Y-7954 / St-0401</strain>
    </source>
</reference>
<feature type="domain" description="Rad50/SbcC-type AAA" evidence="17">
    <location>
        <begin position="112"/>
        <end position="351"/>
    </location>
</feature>
<dbReference type="Proteomes" id="UP000019462">
    <property type="component" value="Unassembled WGS sequence"/>
</dbReference>
<evidence type="ECO:0000259" key="17">
    <source>
        <dbReference type="Pfam" id="PF13476"/>
    </source>
</evidence>
<keyword evidence="6" id="KW-0158">Chromosome</keyword>
<dbReference type="FunFam" id="3.40.50.300:FF:000947">
    <property type="entry name" value="DNA repair protein RAD50"/>
    <property type="match status" value="1"/>
</dbReference>
<dbReference type="PANTHER" id="PTHR18867">
    <property type="entry name" value="RAD50"/>
    <property type="match status" value="1"/>
</dbReference>
<evidence type="ECO:0000256" key="5">
    <source>
        <dbReference type="ARBA" id="ARBA00017893"/>
    </source>
</evidence>
<evidence type="ECO:0000256" key="15">
    <source>
        <dbReference type="SAM" id="Coils"/>
    </source>
</evidence>
<keyword evidence="7" id="KW-0479">Metal-binding</keyword>
<organism evidence="18 19">
    <name type="scientific">Moesziomyces aphidis</name>
    <name type="common">Pseudozyma aphidis</name>
    <dbReference type="NCBI Taxonomy" id="84754"/>
    <lineage>
        <taxon>Eukaryota</taxon>
        <taxon>Fungi</taxon>
        <taxon>Dikarya</taxon>
        <taxon>Basidiomycota</taxon>
        <taxon>Ustilaginomycotina</taxon>
        <taxon>Ustilaginomycetes</taxon>
        <taxon>Ustilaginales</taxon>
        <taxon>Ustilaginaceae</taxon>
        <taxon>Moesziomyces</taxon>
    </lineage>
</organism>
<dbReference type="PANTHER" id="PTHR18867:SF12">
    <property type="entry name" value="DNA REPAIR PROTEIN RAD50"/>
    <property type="match status" value="1"/>
</dbReference>
<dbReference type="GO" id="GO:0070192">
    <property type="term" value="P:chromosome organization involved in meiotic cell cycle"/>
    <property type="evidence" value="ECO:0007669"/>
    <property type="project" value="TreeGrafter"/>
</dbReference>
<evidence type="ECO:0000256" key="8">
    <source>
        <dbReference type="ARBA" id="ARBA00022763"/>
    </source>
</evidence>
<keyword evidence="13" id="KW-0539">Nucleus</keyword>
<evidence type="ECO:0000313" key="18">
    <source>
        <dbReference type="EMBL" id="ETS61066.1"/>
    </source>
</evidence>
<evidence type="ECO:0000256" key="11">
    <source>
        <dbReference type="ARBA" id="ARBA00023054"/>
    </source>
</evidence>
<dbReference type="SUPFAM" id="SSF52540">
    <property type="entry name" value="P-loop containing nucleoside triphosphate hydrolases"/>
    <property type="match status" value="2"/>
</dbReference>